<dbReference type="EMBL" id="QPJD01000032">
    <property type="protein sequence ID" value="RCW40586.1"/>
    <property type="molecule type" value="Genomic_DNA"/>
</dbReference>
<comment type="caution">
    <text evidence="5">The sequence shown here is derived from an EMBL/GenBank/DDBJ whole genome shotgun (WGS) entry which is preliminary data.</text>
</comment>
<keyword evidence="6" id="KW-1185">Reference proteome</keyword>
<accession>A0A368VIS2</accession>
<dbReference type="InterPro" id="IPR001387">
    <property type="entry name" value="Cro/C1-type_HTH"/>
</dbReference>
<gene>
    <name evidence="5" type="ORF">DFP97_13220</name>
</gene>
<evidence type="ECO:0000256" key="3">
    <source>
        <dbReference type="ARBA" id="ARBA00023163"/>
    </source>
</evidence>
<dbReference type="SMART" id="SM00530">
    <property type="entry name" value="HTH_XRE"/>
    <property type="match status" value="1"/>
</dbReference>
<keyword evidence="3" id="KW-0804">Transcription</keyword>
<dbReference type="PANTHER" id="PTHR46797">
    <property type="entry name" value="HTH-TYPE TRANSCRIPTIONAL REGULATOR"/>
    <property type="match status" value="1"/>
</dbReference>
<reference evidence="5 6" key="1">
    <citation type="submission" date="2018-07" db="EMBL/GenBank/DDBJ databases">
        <title>Genomic Encyclopedia of Type Strains, Phase III (KMG-III): the genomes of soil and plant-associated and newly described type strains.</title>
        <authorList>
            <person name="Whitman W."/>
        </authorList>
    </citation>
    <scope>NUCLEOTIDE SEQUENCE [LARGE SCALE GENOMIC DNA]</scope>
    <source>
        <strain evidence="5 6">CECT 7506</strain>
    </source>
</reference>
<dbReference type="GO" id="GO:0003677">
    <property type="term" value="F:DNA binding"/>
    <property type="evidence" value="ECO:0007669"/>
    <property type="project" value="UniProtKB-KW"/>
</dbReference>
<proteinExistence type="predicted"/>
<dbReference type="Gene3D" id="1.10.260.40">
    <property type="entry name" value="lambda repressor-like DNA-binding domains"/>
    <property type="match status" value="1"/>
</dbReference>
<evidence type="ECO:0000256" key="2">
    <source>
        <dbReference type="ARBA" id="ARBA00023125"/>
    </source>
</evidence>
<keyword evidence="2 5" id="KW-0238">DNA-binding</keyword>
<dbReference type="PROSITE" id="PS50943">
    <property type="entry name" value="HTH_CROC1"/>
    <property type="match status" value="1"/>
</dbReference>
<dbReference type="OrthoDB" id="9814553at2"/>
<dbReference type="GO" id="GO:0003700">
    <property type="term" value="F:DNA-binding transcription factor activity"/>
    <property type="evidence" value="ECO:0007669"/>
    <property type="project" value="TreeGrafter"/>
</dbReference>
<dbReference type="InterPro" id="IPR050807">
    <property type="entry name" value="TransReg_Diox_bact_type"/>
</dbReference>
<name>A0A368VIS2_9BACL</name>
<dbReference type="AlphaFoldDB" id="A0A368VIS2"/>
<protein>
    <submittedName>
        <fullName evidence="5">DNA-binding XRE family transcriptional regulator</fullName>
    </submittedName>
</protein>
<dbReference type="GO" id="GO:0005829">
    <property type="term" value="C:cytosol"/>
    <property type="evidence" value="ECO:0007669"/>
    <property type="project" value="TreeGrafter"/>
</dbReference>
<evidence type="ECO:0000313" key="5">
    <source>
        <dbReference type="EMBL" id="RCW40586.1"/>
    </source>
</evidence>
<evidence type="ECO:0000313" key="6">
    <source>
        <dbReference type="Proteomes" id="UP000252415"/>
    </source>
</evidence>
<dbReference type="InterPro" id="IPR010982">
    <property type="entry name" value="Lambda_DNA-bd_dom_sf"/>
</dbReference>
<evidence type="ECO:0000256" key="1">
    <source>
        <dbReference type="ARBA" id="ARBA00023015"/>
    </source>
</evidence>
<dbReference type="Pfam" id="PF01381">
    <property type="entry name" value="HTH_3"/>
    <property type="match status" value="1"/>
</dbReference>
<sequence length="113" mass="13128">MEKSVLKVIGQRIRDLRKQLGLSQEQLAEIAGLHFSYIGGIERGEKNVTILNLEKIATALGVPFFDLFLFGKYIRPERNEKDILMNQLLQRLMMMKPAELRKVELLLKELFQI</sequence>
<dbReference type="PANTHER" id="PTHR46797:SF23">
    <property type="entry name" value="HTH-TYPE TRANSCRIPTIONAL REGULATOR SUTR"/>
    <property type="match status" value="1"/>
</dbReference>
<evidence type="ECO:0000259" key="4">
    <source>
        <dbReference type="PROSITE" id="PS50943"/>
    </source>
</evidence>
<keyword evidence="1" id="KW-0805">Transcription regulation</keyword>
<feature type="domain" description="HTH cro/C1-type" evidence="4">
    <location>
        <begin position="13"/>
        <end position="67"/>
    </location>
</feature>
<dbReference type="CDD" id="cd00093">
    <property type="entry name" value="HTH_XRE"/>
    <property type="match status" value="1"/>
</dbReference>
<dbReference type="SUPFAM" id="SSF47413">
    <property type="entry name" value="lambda repressor-like DNA-binding domains"/>
    <property type="match status" value="1"/>
</dbReference>
<dbReference type="Proteomes" id="UP000252415">
    <property type="component" value="Unassembled WGS sequence"/>
</dbReference>
<organism evidence="5 6">
    <name type="scientific">Paenibacillus prosopidis</name>
    <dbReference type="NCBI Taxonomy" id="630520"/>
    <lineage>
        <taxon>Bacteria</taxon>
        <taxon>Bacillati</taxon>
        <taxon>Bacillota</taxon>
        <taxon>Bacilli</taxon>
        <taxon>Bacillales</taxon>
        <taxon>Paenibacillaceae</taxon>
        <taxon>Paenibacillus</taxon>
    </lineage>
</organism>
<dbReference type="RefSeq" id="WP_114384200.1">
    <property type="nucleotide sequence ID" value="NZ_QPJD01000032.1"/>
</dbReference>